<proteinExistence type="predicted"/>
<dbReference type="EMBL" id="JXQG01000053">
    <property type="protein sequence ID" value="KKZ11418.1"/>
    <property type="molecule type" value="Genomic_DNA"/>
</dbReference>
<dbReference type="AlphaFoldDB" id="A0A0G2HJS8"/>
<evidence type="ECO:0000313" key="2">
    <source>
        <dbReference type="Proteomes" id="UP000035067"/>
    </source>
</evidence>
<organism evidence="1 2">
    <name type="scientific">Candidatus Synechococcus spongiarum SP3</name>
    <dbReference type="NCBI Taxonomy" id="1604020"/>
    <lineage>
        <taxon>Bacteria</taxon>
        <taxon>Bacillati</taxon>
        <taxon>Cyanobacteriota</taxon>
        <taxon>Cyanophyceae</taxon>
        <taxon>Synechococcales</taxon>
        <taxon>Synechococcaceae</taxon>
        <taxon>Synechococcus</taxon>
    </lineage>
</organism>
<accession>A0A0G2HJS8</accession>
<protein>
    <submittedName>
        <fullName evidence="1">Uncharacterized protein</fullName>
    </submittedName>
</protein>
<name>A0A0G2HJS8_9SYNE</name>
<sequence>MVLAVGDLFPLLLAWASGLPYGFIGTPKSDWTWLANWGATPVADACHRCKGSERDPWEGWQIHPCLPVPAKAVVGVAGQPVVRQLAALLLATGHQLAPKP</sequence>
<comment type="caution">
    <text evidence="1">The sequence shown here is derived from an EMBL/GenBank/DDBJ whole genome shotgun (WGS) entry which is preliminary data.</text>
</comment>
<dbReference type="PATRIC" id="fig|1604020.3.peg.1582"/>
<dbReference type="Proteomes" id="UP000035067">
    <property type="component" value="Unassembled WGS sequence"/>
</dbReference>
<evidence type="ECO:0000313" key="1">
    <source>
        <dbReference type="EMBL" id="KKZ11418.1"/>
    </source>
</evidence>
<reference evidence="1 2" key="1">
    <citation type="submission" date="2015-01" db="EMBL/GenBank/DDBJ databases">
        <title>Lifestyle Evolution in Cyanobacterial Symbionts of Sponges.</title>
        <authorList>
            <person name="Burgsdorf I."/>
            <person name="Slaby B.M."/>
            <person name="Handley K.M."/>
            <person name="Haber M."/>
            <person name="Blom J."/>
            <person name="Marshall C.W."/>
            <person name="Gilbert J.A."/>
            <person name="Hentschel U."/>
            <person name="Steindler L."/>
        </authorList>
    </citation>
    <scope>NUCLEOTIDE SEQUENCE [LARGE SCALE GENOMIC DNA]</scope>
    <source>
        <strain evidence="1">SP3</strain>
    </source>
</reference>
<gene>
    <name evidence="1" type="ORF">TE42_08010</name>
</gene>